<keyword evidence="2" id="KW-1133">Transmembrane helix</keyword>
<feature type="region of interest" description="Disordered" evidence="1">
    <location>
        <begin position="257"/>
        <end position="277"/>
    </location>
</feature>
<dbReference type="AlphaFoldDB" id="A0A1W0AXZ7"/>
<keyword evidence="2" id="KW-0812">Transmembrane</keyword>
<dbReference type="Proteomes" id="UP000188836">
    <property type="component" value="Unassembled WGS sequence"/>
</dbReference>
<protein>
    <recommendedName>
        <fullName evidence="5">NERD domain-containing protein</fullName>
    </recommendedName>
</protein>
<evidence type="ECO:0008006" key="5">
    <source>
        <dbReference type="Google" id="ProtNLM"/>
    </source>
</evidence>
<keyword evidence="4" id="KW-1185">Reference proteome</keyword>
<dbReference type="OrthoDB" id="4570473at2"/>
<proteinExistence type="predicted"/>
<name>A0A1W0AXZ7_9NOCA</name>
<evidence type="ECO:0000256" key="2">
    <source>
        <dbReference type="SAM" id="Phobius"/>
    </source>
</evidence>
<dbReference type="RefSeq" id="WP_077118303.1">
    <property type="nucleotide sequence ID" value="NZ_LOKT01000006.1"/>
</dbReference>
<evidence type="ECO:0000313" key="4">
    <source>
        <dbReference type="Proteomes" id="UP000188836"/>
    </source>
</evidence>
<gene>
    <name evidence="3" type="ORF">B0T46_16890</name>
</gene>
<accession>A0A1W0AXZ7</accession>
<dbReference type="STRING" id="1538463.B0T36_10410"/>
<feature type="transmembrane region" description="Helical" evidence="2">
    <location>
        <begin position="230"/>
        <end position="253"/>
    </location>
</feature>
<feature type="compositionally biased region" description="Low complexity" evidence="1">
    <location>
        <begin position="261"/>
        <end position="277"/>
    </location>
</feature>
<sequence length="289" mass="30907">MLVEVGERAELTAAEREFVECLRRYPITGLALIDLRIGDNGGTRRIDAVVWTPQGMTVFEVVGFRSRQAGVLDVRTEGPWKIGQARADIDAAPGVSPTDRLQIAVSEVRQALERALHDPGHICGAIALMAFRGAALRPARSTLRPGLDVVVCNVTDATEMRIYLESFAPGPVRWTAGRVLGAVKALGADGITRADLLAAGFAEKLPEPVADKDKVRVDRTPEHTRGQTTAGWAVVVTAVLGMLVVLGVILSALSTDRTRSEPAATTTSTESTSPAPHTAVECWPLQQDC</sequence>
<comment type="caution">
    <text evidence="3">The sequence shown here is derived from an EMBL/GenBank/DDBJ whole genome shotgun (WGS) entry which is preliminary data.</text>
</comment>
<reference evidence="3 4" key="1">
    <citation type="journal article" date="2016" name="Antonie Van Leeuwenhoek">
        <title>Nocardia donostiensis sp. nov., isolated from human respiratory specimens.</title>
        <authorList>
            <person name="Ercibengoa M."/>
            <person name="Bell M."/>
            <person name="Marimon J.M."/>
            <person name="Humrighouse B."/>
            <person name="Klenk H.P."/>
            <person name="Potter G."/>
            <person name="Perez-Trallero E."/>
        </authorList>
    </citation>
    <scope>NUCLEOTIDE SEQUENCE [LARGE SCALE GENOMIC DNA]</scope>
    <source>
        <strain evidence="3 4">X1655</strain>
    </source>
</reference>
<evidence type="ECO:0000256" key="1">
    <source>
        <dbReference type="SAM" id="MobiDB-lite"/>
    </source>
</evidence>
<dbReference type="EMBL" id="MUMY01000014">
    <property type="protein sequence ID" value="ONM47576.1"/>
    <property type="molecule type" value="Genomic_DNA"/>
</dbReference>
<evidence type="ECO:0000313" key="3">
    <source>
        <dbReference type="EMBL" id="ONM47576.1"/>
    </source>
</evidence>
<keyword evidence="2" id="KW-0472">Membrane</keyword>
<organism evidence="3 4">
    <name type="scientific">Nocardia donostiensis</name>
    <dbReference type="NCBI Taxonomy" id="1538463"/>
    <lineage>
        <taxon>Bacteria</taxon>
        <taxon>Bacillati</taxon>
        <taxon>Actinomycetota</taxon>
        <taxon>Actinomycetes</taxon>
        <taxon>Mycobacteriales</taxon>
        <taxon>Nocardiaceae</taxon>
        <taxon>Nocardia</taxon>
    </lineage>
</organism>